<gene>
    <name evidence="3" type="ORF">EDC50_3065</name>
</gene>
<feature type="compositionally biased region" description="Basic residues" evidence="1">
    <location>
        <begin position="184"/>
        <end position="196"/>
    </location>
</feature>
<feature type="region of interest" description="Disordered" evidence="1">
    <location>
        <begin position="176"/>
        <end position="196"/>
    </location>
</feature>
<feature type="transmembrane region" description="Helical" evidence="2">
    <location>
        <begin position="45"/>
        <end position="64"/>
    </location>
</feature>
<protein>
    <recommendedName>
        <fullName evidence="5">PH (Pleckstrin Homology) domain-containing protein</fullName>
    </recommendedName>
</protein>
<accession>A0A3N4V526</accession>
<evidence type="ECO:0000313" key="4">
    <source>
        <dbReference type="Proteomes" id="UP000269708"/>
    </source>
</evidence>
<evidence type="ECO:0000256" key="2">
    <source>
        <dbReference type="SAM" id="Phobius"/>
    </source>
</evidence>
<dbReference type="Proteomes" id="UP000269708">
    <property type="component" value="Unassembled WGS sequence"/>
</dbReference>
<sequence>MNDDAPQVFATGWRLMPEMLALTVAALGLVAACSWFTGSARDLDSLLVVAPAFLAMAAGLGYLVCWQRVVLHADGRIEVRSAAAGFRLRAFHARDVVAIGFRSWRDVRRSMVSHLFVSVAPAPGRRWRVVDVMDNVYRGGGDSPLMQALVRAILQAQPDVPLDPALRALYRPVVPAPRAPEPRRTKRPRRHRHHRV</sequence>
<dbReference type="AlphaFoldDB" id="A0A3N4V526"/>
<organism evidence="3 4">
    <name type="scientific">Vulcaniibacterium tengchongense</name>
    <dbReference type="NCBI Taxonomy" id="1273429"/>
    <lineage>
        <taxon>Bacteria</taxon>
        <taxon>Pseudomonadati</taxon>
        <taxon>Pseudomonadota</taxon>
        <taxon>Gammaproteobacteria</taxon>
        <taxon>Lysobacterales</taxon>
        <taxon>Lysobacteraceae</taxon>
        <taxon>Vulcaniibacterium</taxon>
    </lineage>
</organism>
<name>A0A3N4V526_9GAMM</name>
<feature type="transmembrane region" description="Helical" evidence="2">
    <location>
        <begin position="20"/>
        <end position="38"/>
    </location>
</feature>
<keyword evidence="2" id="KW-1133">Transmembrane helix</keyword>
<keyword evidence="4" id="KW-1185">Reference proteome</keyword>
<evidence type="ECO:0000256" key="1">
    <source>
        <dbReference type="SAM" id="MobiDB-lite"/>
    </source>
</evidence>
<proteinExistence type="predicted"/>
<comment type="caution">
    <text evidence="3">The sequence shown here is derived from an EMBL/GenBank/DDBJ whole genome shotgun (WGS) entry which is preliminary data.</text>
</comment>
<keyword evidence="2" id="KW-0812">Transmembrane</keyword>
<keyword evidence="2" id="KW-0472">Membrane</keyword>
<evidence type="ECO:0000313" key="3">
    <source>
        <dbReference type="EMBL" id="RPE74851.1"/>
    </source>
</evidence>
<dbReference type="EMBL" id="RKQN01000006">
    <property type="protein sequence ID" value="RPE74851.1"/>
    <property type="molecule type" value="Genomic_DNA"/>
</dbReference>
<evidence type="ECO:0008006" key="5">
    <source>
        <dbReference type="Google" id="ProtNLM"/>
    </source>
</evidence>
<reference evidence="3 4" key="1">
    <citation type="submission" date="2018-11" db="EMBL/GenBank/DDBJ databases">
        <title>Genomic Encyclopedia of Type Strains, Phase IV (KMG-IV): sequencing the most valuable type-strain genomes for metagenomic binning, comparative biology and taxonomic classification.</title>
        <authorList>
            <person name="Goeker M."/>
        </authorList>
    </citation>
    <scope>NUCLEOTIDE SEQUENCE [LARGE SCALE GENOMIC DNA]</scope>
    <source>
        <strain evidence="3 4">DSM 25623</strain>
    </source>
</reference>
<dbReference type="RefSeq" id="WP_123771376.1">
    <property type="nucleotide sequence ID" value="NZ_RKQN01000006.1"/>
</dbReference>